<dbReference type="Pfam" id="PF05997">
    <property type="entry name" value="Nop52"/>
    <property type="match status" value="1"/>
</dbReference>
<dbReference type="HOGENOM" id="CLU_453053_0_0_1"/>
<keyword evidence="3" id="KW-0698">rRNA processing</keyword>
<protein>
    <submittedName>
        <fullName evidence="6">Ribosomal RNA processing protein 1 putative</fullName>
    </submittedName>
</protein>
<feature type="compositionally biased region" description="Basic and acidic residues" evidence="5">
    <location>
        <begin position="364"/>
        <end position="383"/>
    </location>
</feature>
<feature type="region of interest" description="Disordered" evidence="5">
    <location>
        <begin position="330"/>
        <end position="383"/>
    </location>
</feature>
<comment type="similarity">
    <text evidence="2">Belongs to the RRP1 family.</text>
</comment>
<name>F0WEP0_9STRA</name>
<evidence type="ECO:0000256" key="1">
    <source>
        <dbReference type="ARBA" id="ARBA00004123"/>
    </source>
</evidence>
<accession>F0WEP0</accession>
<reference evidence="6" key="2">
    <citation type="submission" date="2011-02" db="EMBL/GenBank/DDBJ databases">
        <authorList>
            <person name="MacLean D."/>
        </authorList>
    </citation>
    <scope>NUCLEOTIDE SEQUENCE</scope>
</reference>
<dbReference type="GO" id="GO:0030688">
    <property type="term" value="C:preribosome, small subunit precursor"/>
    <property type="evidence" value="ECO:0007669"/>
    <property type="project" value="InterPro"/>
</dbReference>
<dbReference type="InterPro" id="IPR010301">
    <property type="entry name" value="RRP1"/>
</dbReference>
<dbReference type="EMBL" id="FR824121">
    <property type="protein sequence ID" value="CCA19672.1"/>
    <property type="molecule type" value="Genomic_DNA"/>
</dbReference>
<dbReference type="PANTHER" id="PTHR13026">
    <property type="entry name" value="NNP-1 PROTEIN NOVEL NUCLEAR PROTEIN 1 NOP52"/>
    <property type="match status" value="1"/>
</dbReference>
<dbReference type="PANTHER" id="PTHR13026:SF0">
    <property type="entry name" value="RIBOSOMAL RNA PROCESSING 1B"/>
    <property type="match status" value="1"/>
</dbReference>
<evidence type="ECO:0000256" key="2">
    <source>
        <dbReference type="ARBA" id="ARBA00006374"/>
    </source>
</evidence>
<gene>
    <name evidence="6" type="primary">AlNc14C76G5090</name>
    <name evidence="6" type="ORF">ALNC14_058150</name>
</gene>
<feature type="compositionally biased region" description="Basic and acidic residues" evidence="5">
    <location>
        <begin position="342"/>
        <end position="355"/>
    </location>
</feature>
<organism evidence="6">
    <name type="scientific">Albugo laibachii Nc14</name>
    <dbReference type="NCBI Taxonomy" id="890382"/>
    <lineage>
        <taxon>Eukaryota</taxon>
        <taxon>Sar</taxon>
        <taxon>Stramenopiles</taxon>
        <taxon>Oomycota</taxon>
        <taxon>Peronosporomycetes</taxon>
        <taxon>Albuginales</taxon>
        <taxon>Albuginaceae</taxon>
        <taxon>Albugo</taxon>
    </lineage>
</organism>
<reference evidence="6" key="1">
    <citation type="journal article" date="2011" name="PLoS Biol.">
        <title>Gene gain and loss during evolution of obligate parasitism in the white rust pathogen of Arabidopsis thaliana.</title>
        <authorList>
            <person name="Kemen E."/>
            <person name="Gardiner A."/>
            <person name="Schultz-Larsen T."/>
            <person name="Kemen A.C."/>
            <person name="Balmuth A.L."/>
            <person name="Robert-Seilaniantz A."/>
            <person name="Bailey K."/>
            <person name="Holub E."/>
            <person name="Studholme D.J."/>
            <person name="Maclean D."/>
            <person name="Jones J.D."/>
        </authorList>
    </citation>
    <scope>NUCLEOTIDE SEQUENCE</scope>
</reference>
<evidence type="ECO:0000256" key="3">
    <source>
        <dbReference type="ARBA" id="ARBA00022552"/>
    </source>
</evidence>
<comment type="subcellular location">
    <subcellularLocation>
        <location evidence="1">Nucleus</location>
    </subcellularLocation>
</comment>
<sequence>MIKPWVISTFSKENQDCLVKEPRLSAIYFKQDHKKYRDRALKKLTAFLTKKTSWTPLEWDKLWKALYYCMWMSDKRPVQQELALGLASLTRIIPDVNLALLFVESFFRTIHREWHGIDGLRLDKFYNLIRQVLYQTLCLLSANEWEEALVRQLASILSKEILIKRPNGLRMHLCDIFLQELNKAGGSTIQGKAFTLLMEPFIQLFGFQNDCEVLTRVKDVVLTPLMTSCHTKDTQNVTERKSVHLDVEGCDTDAEDNESETRHFQHIKLDSIQCQLFLLATLENTPERNRKALYEMSESFSKVTKADTQKLIKSQKTIAVEPAKKTKANLKVAQEDATPLSAKRESTSKGKDVGKPKKRRRKVDTKESTMTKNEEPAERVDTPIDPKIVSEAPQDLIDKVEDKIVSRKRDVEGNTTIQSKAVHVVRNGVSFQRCDVCFGFGKGLLPPKQSTCRHCKRLQSELKASQKKTKKKTASTEIVEPIEEPIVKAKTRKVSFGKHRSLPYEVSVKRLKAHAKLSQTTKLKANKA</sequence>
<evidence type="ECO:0000256" key="4">
    <source>
        <dbReference type="ARBA" id="ARBA00023242"/>
    </source>
</evidence>
<evidence type="ECO:0000256" key="5">
    <source>
        <dbReference type="SAM" id="MobiDB-lite"/>
    </source>
</evidence>
<keyword evidence="4" id="KW-0539">Nucleus</keyword>
<proteinExistence type="inferred from homology"/>
<dbReference type="GO" id="GO:0006364">
    <property type="term" value="P:rRNA processing"/>
    <property type="evidence" value="ECO:0007669"/>
    <property type="project" value="UniProtKB-KW"/>
</dbReference>
<evidence type="ECO:0000313" key="6">
    <source>
        <dbReference type="EMBL" id="CCA19672.1"/>
    </source>
</evidence>
<dbReference type="AlphaFoldDB" id="F0WEP0"/>
<dbReference type="GO" id="GO:0005634">
    <property type="term" value="C:nucleus"/>
    <property type="evidence" value="ECO:0007669"/>
    <property type="project" value="UniProtKB-SubCell"/>
</dbReference>